<proteinExistence type="predicted"/>
<evidence type="ECO:0000313" key="1">
    <source>
        <dbReference type="EMBL" id="AND67799.1"/>
    </source>
</evidence>
<reference evidence="1 2" key="1">
    <citation type="submission" date="2016-02" db="EMBL/GenBank/DDBJ databases">
        <title>Complete genome sequencing and analysis of ATSB10, Dyella thiooxydans isolated from rhizosphere soil of sunflower (Helianthus annuus L.).</title>
        <authorList>
            <person name="Lee Y."/>
            <person name="Hwangbo K."/>
            <person name="Chung H."/>
            <person name="Yoo J."/>
            <person name="Kim K.Y."/>
            <person name="Sa T.M."/>
            <person name="Um Y."/>
            <person name="Madhaiyan M."/>
        </authorList>
    </citation>
    <scope>NUCLEOTIDE SEQUENCE [LARGE SCALE GENOMIC DNA]</scope>
    <source>
        <strain evidence="1 2">ATSB10</strain>
    </source>
</reference>
<protein>
    <submittedName>
        <fullName evidence="1">Uncharacterized protein</fullName>
    </submittedName>
</protein>
<gene>
    <name evidence="1" type="ORF">ATSB10_03450</name>
</gene>
<keyword evidence="2" id="KW-1185">Reference proteome</keyword>
<name>A0A169GNZ5_9GAMM</name>
<evidence type="ECO:0000313" key="2">
    <source>
        <dbReference type="Proteomes" id="UP000077255"/>
    </source>
</evidence>
<dbReference type="KEGG" id="dtx:ATSB10_03450"/>
<sequence>MPAKSHHPLFEVRYELISATPSRRPEPLPQIDMGSAKAAIHPLSLDASGVGRGRRPVP</sequence>
<dbReference type="EMBL" id="CP014841">
    <property type="protein sequence ID" value="AND67799.1"/>
    <property type="molecule type" value="Genomic_DNA"/>
</dbReference>
<accession>A0A169GNZ5</accession>
<dbReference type="Proteomes" id="UP000077255">
    <property type="component" value="Chromosome"/>
</dbReference>
<organism evidence="1 2">
    <name type="scientific">Dyella thiooxydans</name>
    <dbReference type="NCBI Taxonomy" id="445710"/>
    <lineage>
        <taxon>Bacteria</taxon>
        <taxon>Pseudomonadati</taxon>
        <taxon>Pseudomonadota</taxon>
        <taxon>Gammaproteobacteria</taxon>
        <taxon>Lysobacterales</taxon>
        <taxon>Rhodanobacteraceae</taxon>
        <taxon>Dyella</taxon>
    </lineage>
</organism>
<dbReference type="STRING" id="445710.ATSB10_03450"/>
<dbReference type="PATRIC" id="fig|445710.3.peg.343"/>
<dbReference type="AlphaFoldDB" id="A0A169GNZ5"/>